<evidence type="ECO:0000256" key="1">
    <source>
        <dbReference type="ARBA" id="ARBA00010617"/>
    </source>
</evidence>
<evidence type="ECO:0000313" key="2">
    <source>
        <dbReference type="EMBL" id="POA99759.1"/>
    </source>
</evidence>
<dbReference type="SUPFAM" id="SSF48264">
    <property type="entry name" value="Cytochrome P450"/>
    <property type="match status" value="1"/>
</dbReference>
<dbReference type="PROSITE" id="PS00086">
    <property type="entry name" value="CYTOCHROME_P450"/>
    <property type="match status" value="1"/>
</dbReference>
<proteinExistence type="inferred from homology"/>
<reference evidence="2 3" key="1">
    <citation type="submission" date="2018-01" db="EMBL/GenBank/DDBJ databases">
        <title>Genomic Sequence of Chromobacterium MWU13-2610 from wild cranberry bogs within the Cape Cod National Seashore.</title>
        <authorList>
            <person name="O'Hara-Hanley K."/>
            <person name="Soby S."/>
            <person name="Harrison A."/>
        </authorList>
    </citation>
    <scope>NUCLEOTIDE SEQUENCE [LARGE SCALE GENOMIC DNA]</scope>
    <source>
        <strain evidence="2 3">MWU13-2610</strain>
    </source>
</reference>
<sequence>MNDWPEHALAAASHADPYPYYRELARQGWIRDERLGLWLAASAAAAQAVLASPACRVRPPGELVPAALAGLRLGDTFGRWLRMSESPWHQPLRAAVGAAFAAMPLATVQACAHQLAAAFLADRAVTGKRLDALADYLPAATLAALLGWPEPAWGSVAAQVAALARALAADADAGARASGEAACRDLLARLASLPASGWLADWRQAFAELGDASLYANLAGMLFQSCDAGAGLISAGIAWRCGAPWDGNDDAEWSRRLQADPVLHHTRRFVAEEVELAGQRLLAGDVVLVLLAAAAQDPAGPGEAMDFGRGRHGCPGERLARAIAKGALAALEAVRPDWEALAGSIRFRHLPNARIRRFGAGEVR</sequence>
<evidence type="ECO:0000313" key="3">
    <source>
        <dbReference type="Proteomes" id="UP000236416"/>
    </source>
</evidence>
<dbReference type="Proteomes" id="UP000236416">
    <property type="component" value="Unassembled WGS sequence"/>
</dbReference>
<dbReference type="EMBL" id="PPTF01000018">
    <property type="protein sequence ID" value="POA99759.1"/>
    <property type="molecule type" value="Genomic_DNA"/>
</dbReference>
<dbReference type="GO" id="GO:0005506">
    <property type="term" value="F:iron ion binding"/>
    <property type="evidence" value="ECO:0007669"/>
    <property type="project" value="InterPro"/>
</dbReference>
<accession>A0A2K4MS02</accession>
<dbReference type="InterPro" id="IPR036396">
    <property type="entry name" value="Cyt_P450_sf"/>
</dbReference>
<dbReference type="AlphaFoldDB" id="A0A2K4MS02"/>
<dbReference type="GO" id="GO:0020037">
    <property type="term" value="F:heme binding"/>
    <property type="evidence" value="ECO:0007669"/>
    <property type="project" value="InterPro"/>
</dbReference>
<dbReference type="GO" id="GO:0036199">
    <property type="term" value="F:cholest-4-en-3-one 26-monooxygenase activity"/>
    <property type="evidence" value="ECO:0007669"/>
    <property type="project" value="TreeGrafter"/>
</dbReference>
<dbReference type="PANTHER" id="PTHR46696">
    <property type="entry name" value="P450, PUTATIVE (EUROFUNG)-RELATED"/>
    <property type="match status" value="1"/>
</dbReference>
<organism evidence="2 3">
    <name type="scientific">Chromobacterium sinusclupearum</name>
    <dbReference type="NCBI Taxonomy" id="2077146"/>
    <lineage>
        <taxon>Bacteria</taxon>
        <taxon>Pseudomonadati</taxon>
        <taxon>Pseudomonadota</taxon>
        <taxon>Betaproteobacteria</taxon>
        <taxon>Neisseriales</taxon>
        <taxon>Chromobacteriaceae</taxon>
        <taxon>Chromobacterium</taxon>
    </lineage>
</organism>
<name>A0A2K4MS02_9NEIS</name>
<dbReference type="InterPro" id="IPR017972">
    <property type="entry name" value="Cyt_P450_CS"/>
</dbReference>
<protein>
    <submittedName>
        <fullName evidence="2">Cytochrome</fullName>
    </submittedName>
</protein>
<dbReference type="GO" id="GO:0006707">
    <property type="term" value="P:cholesterol catabolic process"/>
    <property type="evidence" value="ECO:0007669"/>
    <property type="project" value="TreeGrafter"/>
</dbReference>
<dbReference type="PANTHER" id="PTHR46696:SF4">
    <property type="entry name" value="BIOTIN BIOSYNTHESIS CYTOCHROME P450"/>
    <property type="match status" value="1"/>
</dbReference>
<comment type="similarity">
    <text evidence="1">Belongs to the cytochrome P450 family.</text>
</comment>
<keyword evidence="3" id="KW-1185">Reference proteome</keyword>
<dbReference type="Gene3D" id="1.10.630.10">
    <property type="entry name" value="Cytochrome P450"/>
    <property type="match status" value="1"/>
</dbReference>
<dbReference type="RefSeq" id="WP_103318095.1">
    <property type="nucleotide sequence ID" value="NZ_PPTF01000018.1"/>
</dbReference>
<comment type="caution">
    <text evidence="2">The sequence shown here is derived from an EMBL/GenBank/DDBJ whole genome shotgun (WGS) entry which is preliminary data.</text>
</comment>
<dbReference type="GO" id="GO:0008395">
    <property type="term" value="F:steroid hydroxylase activity"/>
    <property type="evidence" value="ECO:0007669"/>
    <property type="project" value="TreeGrafter"/>
</dbReference>
<gene>
    <name evidence="2" type="ORF">C2134_05165</name>
</gene>